<organism evidence="2 3">
    <name type="scientific">Thermanaeromonas toyohensis ToBE</name>
    <dbReference type="NCBI Taxonomy" id="698762"/>
    <lineage>
        <taxon>Bacteria</taxon>
        <taxon>Bacillati</taxon>
        <taxon>Bacillota</taxon>
        <taxon>Clostridia</taxon>
        <taxon>Neomoorellales</taxon>
        <taxon>Neomoorellaceae</taxon>
        <taxon>Thermanaeromonas</taxon>
    </lineage>
</organism>
<dbReference type="InterPro" id="IPR053845">
    <property type="entry name" value="DUF6927"/>
</dbReference>
<proteinExistence type="predicted"/>
<keyword evidence="3" id="KW-1185">Reference proteome</keyword>
<dbReference type="EMBL" id="LT838272">
    <property type="protein sequence ID" value="SMB96833.1"/>
    <property type="molecule type" value="Genomic_DNA"/>
</dbReference>
<evidence type="ECO:0000313" key="3">
    <source>
        <dbReference type="Proteomes" id="UP000192569"/>
    </source>
</evidence>
<protein>
    <recommendedName>
        <fullName evidence="1">DUF6927 domain-containing protein</fullName>
    </recommendedName>
</protein>
<sequence>MKDSRAFLQAREISNDTMEGVILESGPSAGRFLISMGWTFVHKPHNVTTKDFLKKEFTWEREDGLYCRVLDCAIVRLCEAYLAVESGDASGPKEVFAVVCLLQYRPNDYYNFGYKDMSEDMHPYYYSCPERILRLLTPTDNASAREWRERCWEQLRERKERPRLQKGKVIQFEEPITFSSGLRESTFRIDDPRRLWVSDRHGWRYKLSRWVIERIPYRILENFPA</sequence>
<dbReference type="Pfam" id="PF21992">
    <property type="entry name" value="DUF6927"/>
    <property type="match status" value="1"/>
</dbReference>
<name>A0A1W1VU88_9FIRM</name>
<dbReference type="AlphaFoldDB" id="A0A1W1VU88"/>
<dbReference type="STRING" id="698762.SAMN00808754_1676"/>
<accession>A0A1W1VU88</accession>
<evidence type="ECO:0000259" key="1">
    <source>
        <dbReference type="Pfam" id="PF21992"/>
    </source>
</evidence>
<feature type="domain" description="DUF6927" evidence="1">
    <location>
        <begin position="138"/>
        <end position="210"/>
    </location>
</feature>
<dbReference type="Proteomes" id="UP000192569">
    <property type="component" value="Chromosome I"/>
</dbReference>
<reference evidence="2 3" key="1">
    <citation type="submission" date="2017-04" db="EMBL/GenBank/DDBJ databases">
        <authorList>
            <person name="Afonso C.L."/>
            <person name="Miller P.J."/>
            <person name="Scott M.A."/>
            <person name="Spackman E."/>
            <person name="Goraichik I."/>
            <person name="Dimitrov K.M."/>
            <person name="Suarez D.L."/>
            <person name="Swayne D.E."/>
        </authorList>
    </citation>
    <scope>NUCLEOTIDE SEQUENCE [LARGE SCALE GENOMIC DNA]</scope>
    <source>
        <strain evidence="2 3">ToBE</strain>
    </source>
</reference>
<evidence type="ECO:0000313" key="2">
    <source>
        <dbReference type="EMBL" id="SMB96833.1"/>
    </source>
</evidence>
<gene>
    <name evidence="2" type="ORF">SAMN00808754_1676</name>
</gene>